<dbReference type="EC" id="3.4.11.18" evidence="6 7"/>
<sequence>MAIKIKTKQELEKLRIAGKLAADVLVMIEPYVKPGISTGELNDIMAKHMTDVQGTTSATLGYHGFPSESCISVNDVVCHGIPEHDKKLKKGDIVNIDVTVIKDGYFGDNSMMFEVGEVKPFAHKLCQVAHECLWLGIEAVKPKATLYDIAYAIETHAHNNHFSVVKEYCGHGIGSEFHEEPQVVHYTQPELKDIILEEGMVFTIEPMINQGKSNVKTLGPNKKYPENTIFPVKTADRKLSAQWEHTIAVTKEGYEVLTLRPNEKPVLP</sequence>
<evidence type="ECO:0000256" key="2">
    <source>
        <dbReference type="ARBA" id="ARBA00022438"/>
    </source>
</evidence>
<dbReference type="PRINTS" id="PR00599">
    <property type="entry name" value="MAPEPTIDASE"/>
</dbReference>
<feature type="binding site" evidence="6">
    <location>
        <position position="244"/>
    </location>
    <ligand>
        <name>a divalent metal cation</name>
        <dbReference type="ChEBI" id="CHEBI:60240"/>
        <label>1</label>
    </ligand>
</feature>
<comment type="function">
    <text evidence="1 6">Removes the N-terminal methionine from nascent proteins. The N-terminal methionine is often cleaved when the second residue in the primary sequence is small and uncharged (Met-Ala-, Cys, Gly, Pro, Ser, Thr, or Val). Requires deformylation of the N(alpha)-formylated initiator methionine before it can be hydrolyzed.</text>
</comment>
<feature type="binding site" evidence="6">
    <location>
        <position position="97"/>
    </location>
    <ligand>
        <name>a divalent metal cation</name>
        <dbReference type="ChEBI" id="CHEBI:60240"/>
        <label>1</label>
    </ligand>
</feature>
<evidence type="ECO:0000256" key="1">
    <source>
        <dbReference type="ARBA" id="ARBA00002521"/>
    </source>
</evidence>
<dbReference type="InterPro" id="IPR002467">
    <property type="entry name" value="Pept_M24A_MAP1"/>
</dbReference>
<evidence type="ECO:0000259" key="8">
    <source>
        <dbReference type="Pfam" id="PF00557"/>
    </source>
</evidence>
<organism evidence="9 10">
    <name type="scientific">Hydrogenovibrio crunogenus</name>
    <dbReference type="NCBI Taxonomy" id="39765"/>
    <lineage>
        <taxon>Bacteria</taxon>
        <taxon>Pseudomonadati</taxon>
        <taxon>Pseudomonadota</taxon>
        <taxon>Gammaproteobacteria</taxon>
        <taxon>Thiotrichales</taxon>
        <taxon>Piscirickettsiaceae</taxon>
        <taxon>Hydrogenovibrio</taxon>
    </lineage>
</organism>
<feature type="binding site" evidence="6">
    <location>
        <position position="244"/>
    </location>
    <ligand>
        <name>a divalent metal cation</name>
        <dbReference type="ChEBI" id="CHEBI:60240"/>
        <label>2</label>
        <note>catalytic</note>
    </ligand>
</feature>
<comment type="subunit">
    <text evidence="6">Monomer.</text>
</comment>
<keyword evidence="10" id="KW-1185">Reference proteome</keyword>
<dbReference type="GO" id="GO:0070006">
    <property type="term" value="F:metalloaminopeptidase activity"/>
    <property type="evidence" value="ECO:0007669"/>
    <property type="project" value="UniProtKB-UniRule"/>
</dbReference>
<dbReference type="GO" id="GO:0006508">
    <property type="term" value="P:proteolysis"/>
    <property type="evidence" value="ECO:0007669"/>
    <property type="project" value="UniProtKB-KW"/>
</dbReference>
<dbReference type="NCBIfam" id="TIGR00500">
    <property type="entry name" value="met_pdase_I"/>
    <property type="match status" value="1"/>
</dbReference>
<comment type="catalytic activity">
    <reaction evidence="6 7">
        <text>Release of N-terminal amino acids, preferentially methionine, from peptides and arylamides.</text>
        <dbReference type="EC" id="3.4.11.18"/>
    </reaction>
</comment>
<evidence type="ECO:0000256" key="4">
    <source>
        <dbReference type="ARBA" id="ARBA00022723"/>
    </source>
</evidence>
<dbReference type="Gene3D" id="3.90.230.10">
    <property type="entry name" value="Creatinase/methionine aminopeptidase superfamily"/>
    <property type="match status" value="1"/>
</dbReference>
<dbReference type="HAMAP" id="MF_01974">
    <property type="entry name" value="MetAP_1"/>
    <property type="match status" value="1"/>
</dbReference>
<dbReference type="SUPFAM" id="SSF55920">
    <property type="entry name" value="Creatinase/aminopeptidase"/>
    <property type="match status" value="1"/>
</dbReference>
<dbReference type="GO" id="GO:0005829">
    <property type="term" value="C:cytosol"/>
    <property type="evidence" value="ECO:0007669"/>
    <property type="project" value="TreeGrafter"/>
</dbReference>
<dbReference type="Pfam" id="PF00557">
    <property type="entry name" value="Peptidase_M24"/>
    <property type="match status" value="1"/>
</dbReference>
<dbReference type="AlphaFoldDB" id="A0A4V1C8W4"/>
<dbReference type="InterPro" id="IPR036005">
    <property type="entry name" value="Creatinase/aminopeptidase-like"/>
</dbReference>
<accession>A0A4V1C8W4</accession>
<keyword evidence="2 6" id="KW-0031">Aminopeptidase</keyword>
<feature type="domain" description="Peptidase M24" evidence="8">
    <location>
        <begin position="12"/>
        <end position="251"/>
    </location>
</feature>
<dbReference type="InterPro" id="IPR001714">
    <property type="entry name" value="Pept_M24_MAP"/>
</dbReference>
<evidence type="ECO:0000256" key="6">
    <source>
        <dbReference type="HAMAP-Rule" id="MF_01974"/>
    </source>
</evidence>
<feature type="binding site" evidence="6">
    <location>
        <position position="205"/>
    </location>
    <ligand>
        <name>a divalent metal cation</name>
        <dbReference type="ChEBI" id="CHEBI:60240"/>
        <label>2</label>
        <note>catalytic</note>
    </ligand>
</feature>
<comment type="similarity">
    <text evidence="6">Belongs to the peptidase M24A family. Methionine aminopeptidase type 1 subfamily.</text>
</comment>
<keyword evidence="4 6" id="KW-0479">Metal-binding</keyword>
<dbReference type="OrthoDB" id="9802055at2"/>
<dbReference type="PANTHER" id="PTHR43330">
    <property type="entry name" value="METHIONINE AMINOPEPTIDASE"/>
    <property type="match status" value="1"/>
</dbReference>
<gene>
    <name evidence="6 9" type="primary">map</name>
    <name evidence="9" type="ORF">GHNINEIG_01366</name>
</gene>
<feature type="binding site" evidence="6">
    <location>
        <position position="178"/>
    </location>
    <ligand>
        <name>substrate</name>
    </ligand>
</feature>
<evidence type="ECO:0000256" key="3">
    <source>
        <dbReference type="ARBA" id="ARBA00022670"/>
    </source>
</evidence>
<keyword evidence="5 6" id="KW-0378">Hydrolase</keyword>
<dbReference type="GO" id="GO:0004239">
    <property type="term" value="F:initiator methionyl aminopeptidase activity"/>
    <property type="evidence" value="ECO:0007669"/>
    <property type="project" value="UniProtKB-UniRule"/>
</dbReference>
<keyword evidence="3 6" id="KW-0645">Protease</keyword>
<name>A0A4V1C8W4_9GAMM</name>
<evidence type="ECO:0000256" key="7">
    <source>
        <dbReference type="RuleBase" id="RU003653"/>
    </source>
</evidence>
<protein>
    <recommendedName>
        <fullName evidence="6 7">Methionine aminopeptidase</fullName>
        <shortName evidence="6">MAP</shortName>
        <shortName evidence="6">MetAP</shortName>
        <ecNumber evidence="6 7">3.4.11.18</ecNumber>
    </recommendedName>
    <alternativeName>
        <fullName evidence="6">Peptidase M</fullName>
    </alternativeName>
</protein>
<evidence type="ECO:0000313" key="10">
    <source>
        <dbReference type="Proteomes" id="UP000296201"/>
    </source>
</evidence>
<dbReference type="GO" id="GO:0046872">
    <property type="term" value="F:metal ion binding"/>
    <property type="evidence" value="ECO:0007669"/>
    <property type="project" value="UniProtKB-UniRule"/>
</dbReference>
<dbReference type="Proteomes" id="UP000296201">
    <property type="component" value="Chromosome"/>
</dbReference>
<feature type="binding site" evidence="6">
    <location>
        <position position="108"/>
    </location>
    <ligand>
        <name>a divalent metal cation</name>
        <dbReference type="ChEBI" id="CHEBI:60240"/>
        <label>2</label>
        <note>catalytic</note>
    </ligand>
</feature>
<dbReference type="PROSITE" id="PS00680">
    <property type="entry name" value="MAP_1"/>
    <property type="match status" value="1"/>
</dbReference>
<dbReference type="EMBL" id="CP032096">
    <property type="protein sequence ID" value="QBZ83314.1"/>
    <property type="molecule type" value="Genomic_DNA"/>
</dbReference>
<proteinExistence type="inferred from homology"/>
<reference evidence="9 10" key="1">
    <citation type="submission" date="2018-08" db="EMBL/GenBank/DDBJ databases">
        <title>Horizontal acquisition of hydrogen conversion ability and other habitat adaptations in Hydrogenovibrio crunogenus strains.</title>
        <authorList>
            <person name="Gonnella G."/>
            <person name="Adam N."/>
            <person name="Perner M."/>
        </authorList>
    </citation>
    <scope>NUCLEOTIDE SEQUENCE [LARGE SCALE GENOMIC DNA]</scope>
    <source>
        <strain evidence="9 10">SP-41</strain>
    </source>
</reference>
<feature type="binding site" evidence="6">
    <location>
        <position position="171"/>
    </location>
    <ligand>
        <name>a divalent metal cation</name>
        <dbReference type="ChEBI" id="CHEBI:60240"/>
        <label>2</label>
        <note>catalytic</note>
    </ligand>
</feature>
<feature type="binding site" evidence="6">
    <location>
        <position position="108"/>
    </location>
    <ligand>
        <name>a divalent metal cation</name>
        <dbReference type="ChEBI" id="CHEBI:60240"/>
        <label>1</label>
    </ligand>
</feature>
<feature type="binding site" evidence="6">
    <location>
        <position position="79"/>
    </location>
    <ligand>
        <name>substrate</name>
    </ligand>
</feature>
<evidence type="ECO:0000256" key="5">
    <source>
        <dbReference type="ARBA" id="ARBA00022801"/>
    </source>
</evidence>
<dbReference type="RefSeq" id="WP_135795946.1">
    <property type="nucleotide sequence ID" value="NZ_CP032096.1"/>
</dbReference>
<comment type="cofactor">
    <cofactor evidence="6">
        <name>Co(2+)</name>
        <dbReference type="ChEBI" id="CHEBI:48828"/>
    </cofactor>
    <cofactor evidence="6">
        <name>Zn(2+)</name>
        <dbReference type="ChEBI" id="CHEBI:29105"/>
    </cofactor>
    <cofactor evidence="6">
        <name>Mn(2+)</name>
        <dbReference type="ChEBI" id="CHEBI:29035"/>
    </cofactor>
    <cofactor evidence="6">
        <name>Fe(2+)</name>
        <dbReference type="ChEBI" id="CHEBI:29033"/>
    </cofactor>
    <text evidence="6">Binds 2 divalent metal cations per subunit. Has a high-affinity and a low affinity metal-binding site. The true nature of the physiological cofactor is under debate. The enzyme is active with cobalt, zinc, manganese or divalent iron ions. Most likely, methionine aminopeptidases function as mononuclear Fe(2+)-metalloproteases under physiological conditions, and the catalytically relevant metal-binding site has been assigned to the histidine-containing high-affinity site.</text>
</comment>
<evidence type="ECO:0000313" key="9">
    <source>
        <dbReference type="EMBL" id="QBZ83314.1"/>
    </source>
</evidence>
<dbReference type="PANTHER" id="PTHR43330:SF27">
    <property type="entry name" value="METHIONINE AMINOPEPTIDASE"/>
    <property type="match status" value="1"/>
</dbReference>
<dbReference type="CDD" id="cd01086">
    <property type="entry name" value="MetAP1"/>
    <property type="match status" value="1"/>
</dbReference>
<dbReference type="InterPro" id="IPR000994">
    <property type="entry name" value="Pept_M24"/>
</dbReference>